<dbReference type="SUPFAM" id="SSF54427">
    <property type="entry name" value="NTF2-like"/>
    <property type="match status" value="1"/>
</dbReference>
<organism evidence="2 3">
    <name type="scientific">Venatoribacter cucullus</name>
    <dbReference type="NCBI Taxonomy" id="2661630"/>
    <lineage>
        <taxon>Bacteria</taxon>
        <taxon>Pseudomonadati</taxon>
        <taxon>Pseudomonadota</taxon>
        <taxon>Gammaproteobacteria</taxon>
        <taxon>Oceanospirillales</taxon>
        <taxon>Oceanospirillaceae</taxon>
        <taxon>Venatoribacter</taxon>
    </lineage>
</organism>
<name>A0A9X7UWT9_9GAMM</name>
<dbReference type="InterPro" id="IPR037401">
    <property type="entry name" value="SnoaL-like"/>
</dbReference>
<reference evidence="2 3" key="1">
    <citation type="submission" date="2019-11" db="EMBL/GenBank/DDBJ databases">
        <title>Venatorbacter sp. nov. a predator of Campylobacter and other Gram-negative bacteria.</title>
        <authorList>
            <person name="Saeedi A."/>
            <person name="Cummings N.J."/>
            <person name="Connerton I.F."/>
            <person name="Connerton P.L."/>
        </authorList>
    </citation>
    <scope>NUCLEOTIDE SEQUENCE [LARGE SCALE GENOMIC DNA]</scope>
    <source>
        <strain evidence="2">XL5</strain>
    </source>
</reference>
<dbReference type="EMBL" id="CP046056">
    <property type="protein sequence ID" value="QQD23498.1"/>
    <property type="molecule type" value="Genomic_DNA"/>
</dbReference>
<dbReference type="RefSeq" id="WP_228346021.1">
    <property type="nucleotide sequence ID" value="NZ_CP046056.1"/>
</dbReference>
<protein>
    <submittedName>
        <fullName evidence="2">Nuclear transport factor 2 family protein</fullName>
    </submittedName>
</protein>
<dbReference type="InterPro" id="IPR032710">
    <property type="entry name" value="NTF2-like_dom_sf"/>
</dbReference>
<gene>
    <name evidence="2" type="ORF">GJQ55_02905</name>
</gene>
<sequence length="144" mass="16672">MTSSVNNEGFQQLYHTLNRSNVCDELLGSCYAPHIQFTDPFHQVQGLPNLTDYFSALYSNVEDIQFEFHHSLQQGQISNVRWTMTFRHPRIKSGQPVAVEGCSELHWQDGLITAQRDFFDAGAMLYEHLPLLGWAIRKLKERMQ</sequence>
<dbReference type="Proteomes" id="UP000596074">
    <property type="component" value="Chromosome"/>
</dbReference>
<feature type="domain" description="SnoaL-like" evidence="1">
    <location>
        <begin position="11"/>
        <end position="114"/>
    </location>
</feature>
<dbReference type="Gene3D" id="3.10.450.50">
    <property type="match status" value="1"/>
</dbReference>
<evidence type="ECO:0000313" key="2">
    <source>
        <dbReference type="EMBL" id="QQD23498.1"/>
    </source>
</evidence>
<dbReference type="KEGG" id="vcw:GJQ55_02905"/>
<proteinExistence type="predicted"/>
<evidence type="ECO:0000313" key="3">
    <source>
        <dbReference type="Proteomes" id="UP000596074"/>
    </source>
</evidence>
<accession>A0A9X7UWT9</accession>
<evidence type="ECO:0000259" key="1">
    <source>
        <dbReference type="Pfam" id="PF12680"/>
    </source>
</evidence>
<keyword evidence="3" id="KW-1185">Reference proteome</keyword>
<dbReference type="Pfam" id="PF12680">
    <property type="entry name" value="SnoaL_2"/>
    <property type="match status" value="1"/>
</dbReference>
<dbReference type="AlphaFoldDB" id="A0A9X7UWT9"/>